<reference evidence="18 19" key="1">
    <citation type="submission" date="2024-04" db="EMBL/GenBank/DDBJ databases">
        <title>Tritrichomonas musculus Genome.</title>
        <authorList>
            <person name="Alves-Ferreira E."/>
            <person name="Grigg M."/>
            <person name="Lorenzi H."/>
            <person name="Galac M."/>
        </authorList>
    </citation>
    <scope>NUCLEOTIDE SEQUENCE [LARGE SCALE GENOMIC DNA]</scope>
    <source>
        <strain evidence="18 19">EAF2021</strain>
    </source>
</reference>
<keyword evidence="11" id="KW-0460">Magnesium</keyword>
<keyword evidence="7" id="KW-0479">Metal-binding</keyword>
<comment type="cofactor">
    <cofactor evidence="1">
        <name>Mg(2+)</name>
        <dbReference type="ChEBI" id="CHEBI:18420"/>
    </cofactor>
</comment>
<evidence type="ECO:0000256" key="4">
    <source>
        <dbReference type="ARBA" id="ARBA00022528"/>
    </source>
</evidence>
<keyword evidence="12" id="KW-0653">Protein transport</keyword>
<evidence type="ECO:0000256" key="6">
    <source>
        <dbReference type="ARBA" id="ARBA00022692"/>
    </source>
</evidence>
<dbReference type="InterPro" id="IPR045058">
    <property type="entry name" value="GIMA/IAN/Toc"/>
</dbReference>
<accession>A0ABR2HP99</accession>
<evidence type="ECO:0000256" key="2">
    <source>
        <dbReference type="ARBA" id="ARBA00004167"/>
    </source>
</evidence>
<dbReference type="SUPFAM" id="SSF52540">
    <property type="entry name" value="P-loop containing nucleoside triphosphate hydrolases"/>
    <property type="match status" value="1"/>
</dbReference>
<evidence type="ECO:0000256" key="14">
    <source>
        <dbReference type="ARBA" id="ARBA00023134"/>
    </source>
</evidence>
<keyword evidence="10" id="KW-1002">Plastid outer membrane</keyword>
<evidence type="ECO:0000256" key="12">
    <source>
        <dbReference type="ARBA" id="ARBA00022927"/>
    </source>
</evidence>
<evidence type="ECO:0000259" key="17">
    <source>
        <dbReference type="Pfam" id="PF04548"/>
    </source>
</evidence>
<comment type="subcellular location">
    <subcellularLocation>
        <location evidence="2">Membrane</location>
        <topology evidence="2">Single-pass membrane protein</topology>
    </subcellularLocation>
    <subcellularLocation>
        <location evidence="16">Plastid</location>
        <location evidence="16">Chloroplast outer membrane</location>
    </subcellularLocation>
</comment>
<dbReference type="PANTHER" id="PTHR10903">
    <property type="entry name" value="GTPASE, IMAP FAMILY MEMBER-RELATED"/>
    <property type="match status" value="1"/>
</dbReference>
<organism evidence="18 19">
    <name type="scientific">Tritrichomonas musculus</name>
    <dbReference type="NCBI Taxonomy" id="1915356"/>
    <lineage>
        <taxon>Eukaryota</taxon>
        <taxon>Metamonada</taxon>
        <taxon>Parabasalia</taxon>
        <taxon>Tritrichomonadida</taxon>
        <taxon>Tritrichomonadidae</taxon>
        <taxon>Tritrichomonas</taxon>
    </lineage>
</organism>
<evidence type="ECO:0000256" key="3">
    <source>
        <dbReference type="ARBA" id="ARBA00022448"/>
    </source>
</evidence>
<dbReference type="InterPro" id="IPR027417">
    <property type="entry name" value="P-loop_NTPase"/>
</dbReference>
<dbReference type="InterPro" id="IPR006703">
    <property type="entry name" value="G_AIG1"/>
</dbReference>
<gene>
    <name evidence="18" type="ORF">M9Y10_018465</name>
</gene>
<keyword evidence="5" id="KW-0934">Plastid</keyword>
<keyword evidence="15" id="KW-0472">Membrane</keyword>
<evidence type="ECO:0000313" key="19">
    <source>
        <dbReference type="Proteomes" id="UP001470230"/>
    </source>
</evidence>
<evidence type="ECO:0000256" key="8">
    <source>
        <dbReference type="ARBA" id="ARBA00022741"/>
    </source>
</evidence>
<keyword evidence="3" id="KW-0813">Transport</keyword>
<keyword evidence="13" id="KW-1133">Transmembrane helix</keyword>
<keyword evidence="4" id="KW-0150">Chloroplast</keyword>
<evidence type="ECO:0000256" key="10">
    <source>
        <dbReference type="ARBA" id="ARBA00022805"/>
    </source>
</evidence>
<evidence type="ECO:0000256" key="1">
    <source>
        <dbReference type="ARBA" id="ARBA00001946"/>
    </source>
</evidence>
<keyword evidence="9" id="KW-0378">Hydrolase</keyword>
<evidence type="ECO:0000256" key="15">
    <source>
        <dbReference type="ARBA" id="ARBA00023136"/>
    </source>
</evidence>
<evidence type="ECO:0000256" key="5">
    <source>
        <dbReference type="ARBA" id="ARBA00022640"/>
    </source>
</evidence>
<dbReference type="Gene3D" id="3.40.50.300">
    <property type="entry name" value="P-loop containing nucleotide triphosphate hydrolases"/>
    <property type="match status" value="1"/>
</dbReference>
<keyword evidence="14" id="KW-0342">GTP-binding</keyword>
<comment type="caution">
    <text evidence="18">The sequence shown here is derived from an EMBL/GenBank/DDBJ whole genome shotgun (WGS) entry which is preliminary data.</text>
</comment>
<dbReference type="EMBL" id="JAPFFF010000025">
    <property type="protein sequence ID" value="KAK8849878.1"/>
    <property type="molecule type" value="Genomic_DNA"/>
</dbReference>
<dbReference type="Pfam" id="PF04548">
    <property type="entry name" value="AIG1"/>
    <property type="match status" value="1"/>
</dbReference>
<evidence type="ECO:0000256" key="16">
    <source>
        <dbReference type="ARBA" id="ARBA00024013"/>
    </source>
</evidence>
<dbReference type="Proteomes" id="UP001470230">
    <property type="component" value="Unassembled WGS sequence"/>
</dbReference>
<dbReference type="PANTHER" id="PTHR10903:SF135">
    <property type="entry name" value="TRANSLOCASE OF CHLOROPLAST 120, CHLOROPLASTIC-RELATED"/>
    <property type="match status" value="1"/>
</dbReference>
<proteinExistence type="predicted"/>
<evidence type="ECO:0000313" key="18">
    <source>
        <dbReference type="EMBL" id="KAK8849878.1"/>
    </source>
</evidence>
<keyword evidence="8" id="KW-0547">Nucleotide-binding</keyword>
<name>A0ABR2HP99_9EUKA</name>
<evidence type="ECO:0000256" key="13">
    <source>
        <dbReference type="ARBA" id="ARBA00022989"/>
    </source>
</evidence>
<keyword evidence="6" id="KW-0812">Transmembrane</keyword>
<protein>
    <recommendedName>
        <fullName evidence="17">AIG1-type G domain-containing protein</fullName>
    </recommendedName>
</protein>
<keyword evidence="19" id="KW-1185">Reference proteome</keyword>
<evidence type="ECO:0000256" key="11">
    <source>
        <dbReference type="ARBA" id="ARBA00022842"/>
    </source>
</evidence>
<dbReference type="CDD" id="cd00882">
    <property type="entry name" value="Ras_like_GTPase"/>
    <property type="match status" value="1"/>
</dbReference>
<feature type="domain" description="AIG1-type G" evidence="17">
    <location>
        <begin position="15"/>
        <end position="168"/>
    </location>
</feature>
<evidence type="ECO:0000256" key="9">
    <source>
        <dbReference type="ARBA" id="ARBA00022801"/>
    </source>
</evidence>
<evidence type="ECO:0000256" key="7">
    <source>
        <dbReference type="ARBA" id="ARBA00022723"/>
    </source>
</evidence>
<sequence length="412" mass="47727">MSIQANDNLHYCSFVQIGKSGAGKSTFLNSLIDSNEFKTSSSGNSCTQEIKVRQVQIDDVMLILTDAPGLFDSNGIVQEQKNLKGLADFFRGFQYGLNGIAIVITSSDCRLDTVTKKIIKLLYQFIGNDNLWSHLCVIVTHCPQYPEDVLILQQSMTSGEDSLKKSIQKLIKGISNLEEEPQIPFFFVDSKHPTNSPSRETLPIFKKWLFELSSIKTNNVKDPDVNYQFKEKRSRTETFPGNMCPIYKMVRGETKKITVKETVPVIAKKTGVRKEKREVEYWETREWDAVDIWLLGIARAFRKNKVRHTKWEDYDVTYQYDEVEYRDNYKVIESPGDLQKVLRGYYQEIKNVTTSWTAYWDYEVDIIDKSNPTYESDHEVISETTIDYFDDKQSKLSMDNYSQLINELKELI</sequence>